<dbReference type="EMBL" id="CP003346">
    <property type="protein sequence ID" value="AGA80156.1"/>
    <property type="molecule type" value="Genomic_DNA"/>
</dbReference>
<evidence type="ECO:0008006" key="3">
    <source>
        <dbReference type="Google" id="ProtNLM"/>
    </source>
</evidence>
<dbReference type="PATRIC" id="fig|926556.3.peg.4158"/>
<evidence type="ECO:0000313" key="2">
    <source>
        <dbReference type="Proteomes" id="UP000010796"/>
    </source>
</evidence>
<dbReference type="STRING" id="926556.Echvi_3946"/>
<evidence type="ECO:0000313" key="1">
    <source>
        <dbReference type="EMBL" id="AGA80156.1"/>
    </source>
</evidence>
<sequence length="389" mass="44295">MKLSQRIYTLIIFSLLLISCREPYDPEINQEDLGILVVEGHIETGGRATVVKLSTTGSLNDVLNSYIPVSNAQVSIESQSGQTYPLPFTENGTYTQLHELSNDQQYRLNIDIPDQGLYQSEWLTPIISPAIENVGIKREDNDRSATEIYVSTHGNEDVRYFAWEYEETWIFNPELRSFLKFDPEQDSVVYRDLSTERIDRCWRTEYSNTINIASSARFQDEYIYEKVIQEVPFGSERFTQRYSILVHQRAISQEAFTFYETLNKNTNDMGDIFSPLPSNINTNVHFQDNGSYKAIGMVTAGASASKRVFFDRLDIGHWIVTNPFYAGCDLIYDTIPVPEASNWFSSGRTVPVQIVEGGFGGIIGYRGGSRRCTDCTLRGTNVQPDFWAN</sequence>
<dbReference type="InterPro" id="IPR025345">
    <property type="entry name" value="DUF4249"/>
</dbReference>
<reference evidence="2" key="1">
    <citation type="submission" date="2012-02" db="EMBL/GenBank/DDBJ databases">
        <title>The complete genome of Echinicola vietnamensis DSM 17526.</title>
        <authorList>
            <person name="Lucas S."/>
            <person name="Copeland A."/>
            <person name="Lapidus A."/>
            <person name="Glavina del Rio T."/>
            <person name="Dalin E."/>
            <person name="Tice H."/>
            <person name="Bruce D."/>
            <person name="Goodwin L."/>
            <person name="Pitluck S."/>
            <person name="Peters L."/>
            <person name="Ovchinnikova G."/>
            <person name="Teshima H."/>
            <person name="Kyrpides N."/>
            <person name="Mavromatis K."/>
            <person name="Ivanova N."/>
            <person name="Brettin T."/>
            <person name="Detter J.C."/>
            <person name="Han C."/>
            <person name="Larimer F."/>
            <person name="Land M."/>
            <person name="Hauser L."/>
            <person name="Markowitz V."/>
            <person name="Cheng J.-F."/>
            <person name="Hugenholtz P."/>
            <person name="Woyke T."/>
            <person name="Wu D."/>
            <person name="Brambilla E."/>
            <person name="Klenk H.-P."/>
            <person name="Eisen J.A."/>
        </authorList>
    </citation>
    <scope>NUCLEOTIDE SEQUENCE [LARGE SCALE GENOMIC DNA]</scope>
    <source>
        <strain evidence="2">DSM 17526 / LMG 23754 / KMM 6221</strain>
    </source>
</reference>
<dbReference type="OrthoDB" id="1062680at2"/>
<dbReference type="AlphaFoldDB" id="L0G573"/>
<name>L0G573_ECHVK</name>
<dbReference type="Proteomes" id="UP000010796">
    <property type="component" value="Chromosome"/>
</dbReference>
<accession>L0G573</accession>
<gene>
    <name evidence="1" type="ordered locus">Echvi_3946</name>
</gene>
<organism evidence="1 2">
    <name type="scientific">Echinicola vietnamensis (strain DSM 17526 / LMG 23754 / KMM 6221)</name>
    <dbReference type="NCBI Taxonomy" id="926556"/>
    <lineage>
        <taxon>Bacteria</taxon>
        <taxon>Pseudomonadati</taxon>
        <taxon>Bacteroidota</taxon>
        <taxon>Cytophagia</taxon>
        <taxon>Cytophagales</taxon>
        <taxon>Cyclobacteriaceae</taxon>
        <taxon>Echinicola</taxon>
    </lineage>
</organism>
<dbReference type="eggNOG" id="ENOG502Z8B7">
    <property type="taxonomic scope" value="Bacteria"/>
</dbReference>
<dbReference type="KEGG" id="evi:Echvi_3946"/>
<dbReference type="RefSeq" id="WP_015267694.1">
    <property type="nucleotide sequence ID" value="NC_019904.1"/>
</dbReference>
<dbReference type="Pfam" id="PF14054">
    <property type="entry name" value="DUF4249"/>
    <property type="match status" value="1"/>
</dbReference>
<dbReference type="HOGENOM" id="CLU_056928_1_0_10"/>
<proteinExistence type="predicted"/>
<dbReference type="PROSITE" id="PS51257">
    <property type="entry name" value="PROKAR_LIPOPROTEIN"/>
    <property type="match status" value="1"/>
</dbReference>
<keyword evidence="2" id="KW-1185">Reference proteome</keyword>
<protein>
    <recommendedName>
        <fullName evidence="3">DUF4249 domain-containing protein</fullName>
    </recommendedName>
</protein>